<proteinExistence type="predicted"/>
<organism evidence="1 2">
    <name type="scientific">Serpens gallinarum</name>
    <dbReference type="NCBI Taxonomy" id="2763075"/>
    <lineage>
        <taxon>Bacteria</taxon>
        <taxon>Pseudomonadati</taxon>
        <taxon>Pseudomonadota</taxon>
        <taxon>Gammaproteobacteria</taxon>
        <taxon>Pseudomonadales</taxon>
        <taxon>Pseudomonadaceae</taxon>
        <taxon>Pseudomonas</taxon>
    </lineage>
</organism>
<evidence type="ECO:0000313" key="2">
    <source>
        <dbReference type="Proteomes" id="UP000611945"/>
    </source>
</evidence>
<dbReference type="EMBL" id="JACSQG010000005">
    <property type="protein sequence ID" value="MBD7977807.1"/>
    <property type="molecule type" value="Genomic_DNA"/>
</dbReference>
<comment type="caution">
    <text evidence="1">The sequence shown here is derived from an EMBL/GenBank/DDBJ whole genome shotgun (WGS) entry which is preliminary data.</text>
</comment>
<name>A0ABR8TPX7_9PSED</name>
<reference evidence="1 2" key="1">
    <citation type="submission" date="2020-08" db="EMBL/GenBank/DDBJ databases">
        <title>A Genomic Blueprint of the Chicken Gut Microbiome.</title>
        <authorList>
            <person name="Gilroy R."/>
            <person name="Ravi A."/>
            <person name="Getino M."/>
            <person name="Pursley I."/>
            <person name="Horton D.L."/>
            <person name="Alikhan N.-F."/>
            <person name="Baker D."/>
            <person name="Gharbi K."/>
            <person name="Hall N."/>
            <person name="Watson M."/>
            <person name="Adriaenssens E.M."/>
            <person name="Foster-Nyarko E."/>
            <person name="Jarju S."/>
            <person name="Secka A."/>
            <person name="Antonio M."/>
            <person name="Oren A."/>
            <person name="Chaudhuri R."/>
            <person name="La Ragione R.M."/>
            <person name="Hildebrand F."/>
            <person name="Pallen M.J."/>
        </authorList>
    </citation>
    <scope>NUCLEOTIDE SEQUENCE [LARGE SCALE GENOMIC DNA]</scope>
    <source>
        <strain evidence="1 2">Sa2CUA2</strain>
    </source>
</reference>
<accession>A0ABR8TPX7</accession>
<dbReference type="Proteomes" id="UP000611945">
    <property type="component" value="Unassembled WGS sequence"/>
</dbReference>
<protein>
    <submittedName>
        <fullName evidence="1">7-cyano-7-deazaguanine synthase</fullName>
    </submittedName>
</protein>
<gene>
    <name evidence="1" type="ORF">H9642_11475</name>
</gene>
<keyword evidence="2" id="KW-1185">Reference proteome</keyword>
<dbReference type="SUPFAM" id="SSF52402">
    <property type="entry name" value="Adenine nucleotide alpha hydrolases-like"/>
    <property type="match status" value="1"/>
</dbReference>
<dbReference type="InterPro" id="IPR014729">
    <property type="entry name" value="Rossmann-like_a/b/a_fold"/>
</dbReference>
<dbReference type="Gene3D" id="3.40.50.620">
    <property type="entry name" value="HUPs"/>
    <property type="match status" value="1"/>
</dbReference>
<evidence type="ECO:0000313" key="1">
    <source>
        <dbReference type="EMBL" id="MBD7977807.1"/>
    </source>
</evidence>
<sequence length="255" mass="29251">MSNAGSVDILWTGGWDSSFRVLSLALTEKATVQPHYIIDLGRLSSLRELQAINDIRQSLARFDSQASQRIKPTIITCINDIPPDQAITQSYRRLKSRAHLGSQYDWLARYAQFRNLTTLELSVHIDDKAYFFLQGQVTPAASGHWALKHSADSQEDDLHIFANYRFPVLMLTKEQMRQRAMEQGFIALLEKSWFCFTPRAGQPCGLCNPCRYSIEEGMGYRLPRASRLRYRFRYPIQFLASTYGLSKMLAKRALS</sequence>
<dbReference type="RefSeq" id="WP_251836581.1">
    <property type="nucleotide sequence ID" value="NZ_JACSQG010000005.1"/>
</dbReference>